<name>A0A401XIY9_9FLAO</name>
<keyword evidence="2" id="KW-1185">Reference proteome</keyword>
<evidence type="ECO:0000313" key="2">
    <source>
        <dbReference type="Proteomes" id="UP000286715"/>
    </source>
</evidence>
<dbReference type="RefSeq" id="WP_124397016.1">
    <property type="nucleotide sequence ID" value="NZ_BHZE01000003.1"/>
</dbReference>
<reference evidence="1 2" key="1">
    <citation type="submission" date="2018-11" db="EMBL/GenBank/DDBJ databases">
        <title>Schleiferia aggregans sp. nov., a moderately thermophilic heterotrophic bacterium isolated from microbial mats at a terrestrial hot spring.</title>
        <authorList>
            <person name="Iino T."/>
            <person name="Ohkuma M."/>
            <person name="Haruta S."/>
        </authorList>
    </citation>
    <scope>NUCLEOTIDE SEQUENCE [LARGE SCALE GENOMIC DNA]</scope>
    <source>
        <strain evidence="1 2">LA</strain>
    </source>
</reference>
<evidence type="ECO:0000313" key="1">
    <source>
        <dbReference type="EMBL" id="GCD76951.1"/>
    </source>
</evidence>
<gene>
    <name evidence="1" type="ORF">JCM31826_04330</name>
</gene>
<sequence length="156" mass="18520">MNVNIITYNIEHKNYIVEIFKSNCPKYFDINDLDDLLDFLDKYADENFKVLIIDNEIIGCGGHYVNENEKIFGIAWVMFKRNSLGLRKFLTVSNIFFEHLMENIRNENKPFDILINTTQLLEKTFNNFGFYTEKIIKNGFGDNLDHYVMRKKIVEN</sequence>
<organism evidence="1 2">
    <name type="scientific">Thermaurantimonas aggregans</name>
    <dbReference type="NCBI Taxonomy" id="2173829"/>
    <lineage>
        <taxon>Bacteria</taxon>
        <taxon>Pseudomonadati</taxon>
        <taxon>Bacteroidota</taxon>
        <taxon>Flavobacteriia</taxon>
        <taxon>Flavobacteriales</taxon>
        <taxon>Schleiferiaceae</taxon>
        <taxon>Thermaurantimonas</taxon>
    </lineage>
</organism>
<dbReference type="SUPFAM" id="SSF55729">
    <property type="entry name" value="Acyl-CoA N-acyltransferases (Nat)"/>
    <property type="match status" value="1"/>
</dbReference>
<dbReference type="InterPro" id="IPR016181">
    <property type="entry name" value="Acyl_CoA_acyltransferase"/>
</dbReference>
<dbReference type="AlphaFoldDB" id="A0A401XIY9"/>
<proteinExistence type="predicted"/>
<accession>A0A401XIY9</accession>
<protein>
    <recommendedName>
        <fullName evidence="3">N-acetyltransferase domain-containing protein</fullName>
    </recommendedName>
</protein>
<dbReference type="Proteomes" id="UP000286715">
    <property type="component" value="Unassembled WGS sequence"/>
</dbReference>
<dbReference type="OrthoDB" id="961272at2"/>
<evidence type="ECO:0008006" key="3">
    <source>
        <dbReference type="Google" id="ProtNLM"/>
    </source>
</evidence>
<dbReference type="EMBL" id="BHZE01000003">
    <property type="protein sequence ID" value="GCD76951.1"/>
    <property type="molecule type" value="Genomic_DNA"/>
</dbReference>
<comment type="caution">
    <text evidence="1">The sequence shown here is derived from an EMBL/GenBank/DDBJ whole genome shotgun (WGS) entry which is preliminary data.</text>
</comment>